<dbReference type="GO" id="GO:0032259">
    <property type="term" value="P:methylation"/>
    <property type="evidence" value="ECO:0007669"/>
    <property type="project" value="UniProtKB-KW"/>
</dbReference>
<dbReference type="Proteomes" id="UP000319931">
    <property type="component" value="Unassembled WGS sequence"/>
</dbReference>
<keyword evidence="3" id="KW-1185">Reference proteome</keyword>
<name>A0A502FXI2_9SPHN</name>
<sequence length="121" mass="12046">MIVAGFGYRTGACTDSLFAALDLARAGHPPVTALAAPADKTALLATLAETLDIPLIGVAPQALRATPTPTQSPASLAARGTGSVAEAAALAAAGPGARLIAHRHISPDRMASCAIAERLDP</sequence>
<evidence type="ECO:0000313" key="3">
    <source>
        <dbReference type="Proteomes" id="UP000319931"/>
    </source>
</evidence>
<evidence type="ECO:0000313" key="2">
    <source>
        <dbReference type="EMBL" id="TPG54215.1"/>
    </source>
</evidence>
<feature type="domain" description="CobE/GbiG C-terminal" evidence="1">
    <location>
        <begin position="2"/>
        <end position="116"/>
    </location>
</feature>
<dbReference type="Pfam" id="PF01890">
    <property type="entry name" value="CbiG_C"/>
    <property type="match status" value="1"/>
</dbReference>
<organism evidence="2 3">
    <name type="scientific">Sphingomonas glacialis</name>
    <dbReference type="NCBI Taxonomy" id="658225"/>
    <lineage>
        <taxon>Bacteria</taxon>
        <taxon>Pseudomonadati</taxon>
        <taxon>Pseudomonadota</taxon>
        <taxon>Alphaproteobacteria</taxon>
        <taxon>Sphingomonadales</taxon>
        <taxon>Sphingomonadaceae</taxon>
        <taxon>Sphingomonas</taxon>
    </lineage>
</organism>
<proteinExistence type="predicted"/>
<dbReference type="GO" id="GO:0008168">
    <property type="term" value="F:methyltransferase activity"/>
    <property type="evidence" value="ECO:0007669"/>
    <property type="project" value="UniProtKB-KW"/>
</dbReference>
<evidence type="ECO:0000259" key="1">
    <source>
        <dbReference type="Pfam" id="PF01890"/>
    </source>
</evidence>
<dbReference type="GO" id="GO:0009236">
    <property type="term" value="P:cobalamin biosynthetic process"/>
    <property type="evidence" value="ECO:0007669"/>
    <property type="project" value="InterPro"/>
</dbReference>
<reference evidence="2 3" key="1">
    <citation type="journal article" date="2019" name="Environ. Microbiol.">
        <title>Species interactions and distinct microbial communities in high Arctic permafrost affected cryosols are associated with the CH4 and CO2 gas fluxes.</title>
        <authorList>
            <person name="Altshuler I."/>
            <person name="Hamel J."/>
            <person name="Turney S."/>
            <person name="Magnuson E."/>
            <person name="Levesque R."/>
            <person name="Greer C."/>
            <person name="Whyte L.G."/>
        </authorList>
    </citation>
    <scope>NUCLEOTIDE SEQUENCE [LARGE SCALE GENOMIC DNA]</scope>
    <source>
        <strain evidence="2 3">E6.1</strain>
    </source>
</reference>
<comment type="caution">
    <text evidence="2">The sequence shown here is derived from an EMBL/GenBank/DDBJ whole genome shotgun (WGS) entry which is preliminary data.</text>
</comment>
<keyword evidence="2" id="KW-0489">Methyltransferase</keyword>
<dbReference type="Gene3D" id="3.30.420.180">
    <property type="entry name" value="CobE/GbiG C-terminal domain"/>
    <property type="match status" value="1"/>
</dbReference>
<protein>
    <submittedName>
        <fullName evidence="2">Precorrin methylase</fullName>
    </submittedName>
</protein>
<dbReference type="OrthoDB" id="7475241at2"/>
<dbReference type="AlphaFoldDB" id="A0A502FXI2"/>
<gene>
    <name evidence="2" type="ORF">EAH76_05880</name>
</gene>
<dbReference type="SUPFAM" id="SSF159664">
    <property type="entry name" value="CobE/GbiG C-terminal domain-like"/>
    <property type="match status" value="1"/>
</dbReference>
<accession>A0A502FXI2</accession>
<keyword evidence="2" id="KW-0808">Transferase</keyword>
<dbReference type="InterPro" id="IPR036518">
    <property type="entry name" value="CobE/GbiG_C_sf"/>
</dbReference>
<dbReference type="InterPro" id="IPR002750">
    <property type="entry name" value="CobE/GbiG_C"/>
</dbReference>
<dbReference type="EMBL" id="RCZC01000002">
    <property type="protein sequence ID" value="TPG54215.1"/>
    <property type="molecule type" value="Genomic_DNA"/>
</dbReference>